<sequence length="523" mass="62223">MLNDLELIYFNIDLLTRNLIYIDITAKGRERTSGFCPFWNFKTLMKFINETNKRFLFESYRNICVRIVVHNREGIKKLPETYPLNEILYFRIDFTGEDPEQKESIFSIHNRIGLFEEILPFSDLETRIEINPFLKYNYNNYIFEFLYPVPPYFYYSNFKEKIKGNYDCSRVLSKDLINFIFFDHLDQIRGMEFSHRNLENIEFRCKDGSLLNVRERVNNFMGINLNAFDQPNLVIVFPIKSFKFPVPTFEEIDGKKFIELRWDIDKRYLTSFRCKTEINGIYYDIPQKGLKKEIKDLNQGEFVIKIQWCGDSELYPLDTELTSVVYKNQYYQPSTTEDEYIKKKVFPFLKAKELFKQVIGRKTYSNLQKEFVKLKEKCAQGIKAEDCERCERSTNKTCLTKVFSYSLGKEVLPHSGHELADCYWISANEGHAIILKATDMKTKRQYNDAHMQVNELSQRNTVKIIFFANNKSTSRTFIALALNLCKTTKKRFIEFNKDDLIQILYSYKKTTQTKKKWKEINNS</sequence>
<protein>
    <submittedName>
        <fullName evidence="1">Uncharacterized protein</fullName>
    </submittedName>
</protein>
<proteinExistence type="predicted"/>
<dbReference type="EMBL" id="LAZR01007007">
    <property type="protein sequence ID" value="KKM88107.1"/>
    <property type="molecule type" value="Genomic_DNA"/>
</dbReference>
<reference evidence="1" key="1">
    <citation type="journal article" date="2015" name="Nature">
        <title>Complex archaea that bridge the gap between prokaryotes and eukaryotes.</title>
        <authorList>
            <person name="Spang A."/>
            <person name="Saw J.H."/>
            <person name="Jorgensen S.L."/>
            <person name="Zaremba-Niedzwiedzka K."/>
            <person name="Martijn J."/>
            <person name="Lind A.E."/>
            <person name="van Eijk R."/>
            <person name="Schleper C."/>
            <person name="Guy L."/>
            <person name="Ettema T.J."/>
        </authorList>
    </citation>
    <scope>NUCLEOTIDE SEQUENCE</scope>
</reference>
<name>A0A0F9P3Q2_9ZZZZ</name>
<gene>
    <name evidence="1" type="ORF">LCGC14_1262050</name>
</gene>
<comment type="caution">
    <text evidence="1">The sequence shown here is derived from an EMBL/GenBank/DDBJ whole genome shotgun (WGS) entry which is preliminary data.</text>
</comment>
<evidence type="ECO:0000313" key="1">
    <source>
        <dbReference type="EMBL" id="KKM88107.1"/>
    </source>
</evidence>
<organism evidence="1">
    <name type="scientific">marine sediment metagenome</name>
    <dbReference type="NCBI Taxonomy" id="412755"/>
    <lineage>
        <taxon>unclassified sequences</taxon>
        <taxon>metagenomes</taxon>
        <taxon>ecological metagenomes</taxon>
    </lineage>
</organism>
<dbReference type="AlphaFoldDB" id="A0A0F9P3Q2"/>
<accession>A0A0F9P3Q2</accession>